<sequence length="121" mass="12434">MTIPTGLPFSTTTTAPCARFVIKVIASETVSCGARVTGVSKIGCLDLTHETTSATTSTGISCGITTIPPRRAIVSAIRRPAIAVIFATTIGMVVPVPSLVVRSTSSLLVNAERDGTIKTSS</sequence>
<dbReference type="AlphaFoldDB" id="A0A6J7DL34"/>
<dbReference type="EMBL" id="CAFBLI010000064">
    <property type="protein sequence ID" value="CAB4870200.1"/>
    <property type="molecule type" value="Genomic_DNA"/>
</dbReference>
<reference evidence="1" key="1">
    <citation type="submission" date="2020-05" db="EMBL/GenBank/DDBJ databases">
        <authorList>
            <person name="Chiriac C."/>
            <person name="Salcher M."/>
            <person name="Ghai R."/>
            <person name="Kavagutti S V."/>
        </authorList>
    </citation>
    <scope>NUCLEOTIDE SEQUENCE</scope>
</reference>
<proteinExistence type="predicted"/>
<accession>A0A6J7DL34</accession>
<name>A0A6J7DL34_9ZZZZ</name>
<evidence type="ECO:0000313" key="1">
    <source>
        <dbReference type="EMBL" id="CAB4870200.1"/>
    </source>
</evidence>
<gene>
    <name evidence="1" type="ORF">UFOPK3306_00886</name>
</gene>
<organism evidence="1">
    <name type="scientific">freshwater metagenome</name>
    <dbReference type="NCBI Taxonomy" id="449393"/>
    <lineage>
        <taxon>unclassified sequences</taxon>
        <taxon>metagenomes</taxon>
        <taxon>ecological metagenomes</taxon>
    </lineage>
</organism>
<protein>
    <submittedName>
        <fullName evidence="1">Unannotated protein</fullName>
    </submittedName>
</protein>